<organism evidence="12 13">
    <name type="scientific">Fasciola hepatica</name>
    <name type="common">Liver fluke</name>
    <dbReference type="NCBI Taxonomy" id="6192"/>
    <lineage>
        <taxon>Eukaryota</taxon>
        <taxon>Metazoa</taxon>
        <taxon>Spiralia</taxon>
        <taxon>Lophotrochozoa</taxon>
        <taxon>Platyhelminthes</taxon>
        <taxon>Trematoda</taxon>
        <taxon>Digenea</taxon>
        <taxon>Plagiorchiida</taxon>
        <taxon>Echinostomata</taxon>
        <taxon>Echinostomatoidea</taxon>
        <taxon>Fasciolidae</taxon>
        <taxon>Fasciola</taxon>
    </lineage>
</organism>
<dbReference type="InterPro" id="IPR048940">
    <property type="entry name" value="ATG5_HBR"/>
</dbReference>
<feature type="domain" description="Autophagy protein ATG5 UblA" evidence="11">
    <location>
        <begin position="12"/>
        <end position="63"/>
    </location>
</feature>
<feature type="region of interest" description="Disordered" evidence="8">
    <location>
        <begin position="244"/>
        <end position="282"/>
    </location>
</feature>
<comment type="subcellular location">
    <subcellularLocation>
        <location evidence="1 7">Preautophagosomal structure membrane</location>
        <topology evidence="1 7">Peripheral membrane protein</topology>
    </subcellularLocation>
</comment>
<keyword evidence="3 7" id="KW-1017">Isopeptide bond</keyword>
<dbReference type="InterPro" id="IPR042526">
    <property type="entry name" value="Atg5_HR"/>
</dbReference>
<sequence>MNIEDSDVIKRVWEGKVPICFILAQEDLSSQDRVPSPIYLMVPRLSYFPLVTERVIRHFIGYTNLALRSPHNPTSRSSQDPPEIGVEVDSRLELSNPPVCDTVRTSEDSNKVPPEQQVWLEFANQPLKWHYPVGLLFDLFACASDIPWKITLHFTSYPTDVLLAPPVHRQAVESHFMSLLKEADALKHRSQVMNQMQARDHQQLWTGLLNHQFDKFWTINRRLMEPIITNPRVDSPQLSTNNASLPCTKDDIGSPVQTSDTTSAGEKPIIPNTDTPSRSLQSTSSVRAFRSIPLRVYRRSTNKLTALCPSGYIQKRIQPYSNDGNMISIADAMRILMPPSEDADLLLSGYDFILHGVSLPPDAPIQWVSENMSYADSFLHVVVRSCA</sequence>
<keyword evidence="4 7" id="KW-0832">Ubl conjugation</keyword>
<dbReference type="InterPro" id="IPR007239">
    <property type="entry name" value="Atg5"/>
</dbReference>
<dbReference type="GO" id="GO:0007033">
    <property type="term" value="P:vacuole organization"/>
    <property type="evidence" value="ECO:0007669"/>
    <property type="project" value="UniProtKB-ARBA"/>
</dbReference>
<dbReference type="InterPro" id="IPR048318">
    <property type="entry name" value="ATG5_UblB"/>
</dbReference>
<feature type="domain" description="Autophagy protein ATG5 alpha-helical bundle region" evidence="10">
    <location>
        <begin position="170"/>
        <end position="225"/>
    </location>
</feature>
<dbReference type="Proteomes" id="UP000230066">
    <property type="component" value="Unassembled WGS sequence"/>
</dbReference>
<proteinExistence type="inferred from homology"/>
<dbReference type="PANTHER" id="PTHR13040:SF2">
    <property type="entry name" value="AUTOPHAGY PROTEIN 5"/>
    <property type="match status" value="1"/>
</dbReference>
<comment type="subunit">
    <text evidence="7">Conjugated with ATG12.</text>
</comment>
<dbReference type="Pfam" id="PF20637">
    <property type="entry name" value="ATG5_HBR"/>
    <property type="match status" value="1"/>
</dbReference>
<gene>
    <name evidence="12" type="ORF">D915_009544</name>
</gene>
<dbReference type="InterPro" id="IPR042527">
    <property type="entry name" value="Atg5_UblA_dom_sf"/>
</dbReference>
<reference evidence="12" key="1">
    <citation type="submission" date="2019-03" db="EMBL/GenBank/DDBJ databases">
        <title>Improved annotation for the trematode Fasciola hepatica.</title>
        <authorList>
            <person name="Choi Y.-J."/>
            <person name="Martin J."/>
            <person name="Mitreva M."/>
        </authorList>
    </citation>
    <scope>NUCLEOTIDE SEQUENCE [LARGE SCALE GENOMIC DNA]</scope>
</reference>
<feature type="domain" description="Autophagy protein ATG5 UblB" evidence="9">
    <location>
        <begin position="291"/>
        <end position="383"/>
    </location>
</feature>
<comment type="similarity">
    <text evidence="2 7">Belongs to the ATG5 family.</text>
</comment>
<dbReference type="Pfam" id="PF20638">
    <property type="entry name" value="ATG5_UblA"/>
    <property type="match status" value="2"/>
</dbReference>
<feature type="compositionally biased region" description="Polar residues" evidence="8">
    <location>
        <begin position="255"/>
        <end position="264"/>
    </location>
</feature>
<dbReference type="GO" id="GO:0019776">
    <property type="term" value="F:Atg8-family ligase activity"/>
    <property type="evidence" value="ECO:0007669"/>
    <property type="project" value="TreeGrafter"/>
</dbReference>
<dbReference type="FunFam" id="1.10.246.190:FF:000001">
    <property type="entry name" value="Autophagy related 5"/>
    <property type="match status" value="1"/>
</dbReference>
<dbReference type="InterPro" id="IPR048939">
    <property type="entry name" value="ATG5_UblA"/>
</dbReference>
<dbReference type="GO" id="GO:0044233">
    <property type="term" value="C:mitochondria-associated endoplasmic reticulum membrane contact site"/>
    <property type="evidence" value="ECO:0007669"/>
    <property type="project" value="TreeGrafter"/>
</dbReference>
<comment type="caution">
    <text evidence="12">The sequence shown here is derived from an EMBL/GenBank/DDBJ whole genome shotgun (WGS) entry which is preliminary data.</text>
</comment>
<keyword evidence="6 7" id="KW-0472">Membrane</keyword>
<accession>A0A2H1BV46</accession>
<protein>
    <recommendedName>
        <fullName evidence="7">Autophagy protein 5</fullName>
    </recommendedName>
</protein>
<dbReference type="Gene3D" id="1.10.246.190">
    <property type="entry name" value="Autophagy protein Apg5, helix rich domain"/>
    <property type="match status" value="1"/>
</dbReference>
<evidence type="ECO:0000259" key="11">
    <source>
        <dbReference type="Pfam" id="PF20638"/>
    </source>
</evidence>
<evidence type="ECO:0000313" key="12">
    <source>
        <dbReference type="EMBL" id="THD19588.1"/>
    </source>
</evidence>
<evidence type="ECO:0000256" key="4">
    <source>
        <dbReference type="ARBA" id="ARBA00022843"/>
    </source>
</evidence>
<dbReference type="Pfam" id="PF04106">
    <property type="entry name" value="ATG5_UblB"/>
    <property type="match status" value="1"/>
</dbReference>
<dbReference type="AlphaFoldDB" id="A0A2H1BV46"/>
<evidence type="ECO:0000256" key="1">
    <source>
        <dbReference type="ARBA" id="ARBA00004623"/>
    </source>
</evidence>
<comment type="function">
    <text evidence="7">Involved in autophagic vesicle formation.</text>
</comment>
<dbReference type="GO" id="GO:0006995">
    <property type="term" value="P:cellular response to nitrogen starvation"/>
    <property type="evidence" value="ECO:0007669"/>
    <property type="project" value="TreeGrafter"/>
</dbReference>
<evidence type="ECO:0000256" key="5">
    <source>
        <dbReference type="ARBA" id="ARBA00023006"/>
    </source>
</evidence>
<evidence type="ECO:0000256" key="7">
    <source>
        <dbReference type="RuleBase" id="RU361202"/>
    </source>
</evidence>
<name>A0A2H1BV46_FASHE</name>
<dbReference type="GO" id="GO:0005776">
    <property type="term" value="C:autophagosome"/>
    <property type="evidence" value="ECO:0007669"/>
    <property type="project" value="TreeGrafter"/>
</dbReference>
<evidence type="ECO:0000259" key="9">
    <source>
        <dbReference type="Pfam" id="PF04106"/>
    </source>
</evidence>
<evidence type="ECO:0000256" key="2">
    <source>
        <dbReference type="ARBA" id="ARBA00006910"/>
    </source>
</evidence>
<keyword evidence="13" id="KW-1185">Reference proteome</keyword>
<feature type="domain" description="Autophagy protein ATG5 UblA" evidence="11">
    <location>
        <begin position="99"/>
        <end position="154"/>
    </location>
</feature>
<evidence type="ECO:0000256" key="3">
    <source>
        <dbReference type="ARBA" id="ARBA00022499"/>
    </source>
</evidence>
<dbReference type="GO" id="GO:0000422">
    <property type="term" value="P:autophagy of mitochondrion"/>
    <property type="evidence" value="ECO:0007669"/>
    <property type="project" value="TreeGrafter"/>
</dbReference>
<dbReference type="Gene3D" id="3.10.20.90">
    <property type="entry name" value="Phosphatidylinositol 3-kinase Catalytic Subunit, Chain A, domain 1"/>
    <property type="match status" value="1"/>
</dbReference>
<dbReference type="GO" id="GO:0034274">
    <property type="term" value="C:Atg12-Atg5-Atg16 complex"/>
    <property type="evidence" value="ECO:0007669"/>
    <property type="project" value="TreeGrafter"/>
</dbReference>
<evidence type="ECO:0000259" key="10">
    <source>
        <dbReference type="Pfam" id="PF20637"/>
    </source>
</evidence>
<dbReference type="GO" id="GO:0034727">
    <property type="term" value="P:piecemeal microautophagy of the nucleus"/>
    <property type="evidence" value="ECO:0007669"/>
    <property type="project" value="TreeGrafter"/>
</dbReference>
<feature type="compositionally biased region" description="Polar residues" evidence="8">
    <location>
        <begin position="272"/>
        <end position="282"/>
    </location>
</feature>
<keyword evidence="5 7" id="KW-0072">Autophagy</keyword>
<dbReference type="GO" id="GO:0034045">
    <property type="term" value="C:phagophore assembly site membrane"/>
    <property type="evidence" value="ECO:0007669"/>
    <property type="project" value="UniProtKB-SubCell"/>
</dbReference>
<evidence type="ECO:0000256" key="6">
    <source>
        <dbReference type="ARBA" id="ARBA00023136"/>
    </source>
</evidence>
<dbReference type="Gene3D" id="3.10.20.620">
    <property type="match status" value="1"/>
</dbReference>
<dbReference type="EMBL" id="JXXN02006055">
    <property type="protein sequence ID" value="THD19588.1"/>
    <property type="molecule type" value="Genomic_DNA"/>
</dbReference>
<evidence type="ECO:0000256" key="8">
    <source>
        <dbReference type="SAM" id="MobiDB-lite"/>
    </source>
</evidence>
<dbReference type="PANTHER" id="PTHR13040">
    <property type="entry name" value="AUTOPHAGY PROTEIN 5"/>
    <property type="match status" value="1"/>
</dbReference>
<dbReference type="GO" id="GO:0061908">
    <property type="term" value="C:phagophore"/>
    <property type="evidence" value="ECO:0007669"/>
    <property type="project" value="TreeGrafter"/>
</dbReference>
<evidence type="ECO:0000313" key="13">
    <source>
        <dbReference type="Proteomes" id="UP000230066"/>
    </source>
</evidence>